<dbReference type="InterPro" id="IPR004158">
    <property type="entry name" value="DUF247_pln"/>
</dbReference>
<feature type="region of interest" description="Disordered" evidence="1">
    <location>
        <begin position="1"/>
        <end position="39"/>
    </location>
</feature>
<name>A0A6V7QDI9_ANACO</name>
<proteinExistence type="predicted"/>
<reference evidence="2" key="1">
    <citation type="submission" date="2020-07" db="EMBL/GenBank/DDBJ databases">
        <authorList>
            <person name="Lin J."/>
        </authorList>
    </citation>
    <scope>NUCLEOTIDE SEQUENCE</scope>
</reference>
<evidence type="ECO:0000256" key="1">
    <source>
        <dbReference type="SAM" id="MobiDB-lite"/>
    </source>
</evidence>
<gene>
    <name evidence="2" type="ORF">CB5_LOCUS24269</name>
</gene>
<accession>A0A6V7QDI9</accession>
<dbReference type="PANTHER" id="PTHR31170">
    <property type="entry name" value="BNAC04G53230D PROTEIN"/>
    <property type="match status" value="1"/>
</dbReference>
<dbReference type="AlphaFoldDB" id="A0A6V7QDI9"/>
<evidence type="ECO:0000313" key="2">
    <source>
        <dbReference type="EMBL" id="CAD1841058.1"/>
    </source>
</evidence>
<sequence length="346" mass="38556">MSRWPRISTSPSSASRPTSGSATSTCTSPNGPIGPYGRREPSLGLWSRLNCVTSRNSALAAATGPSRSTYQRSRNWSLSKAVLLRTGQAQHREVCGGAASRRVLHHPVPHQVEPSGQQRYIRCGMELAAHSQRFALAREPNPPLRAREVVRTRQAHLGQQDTFFSDGASCSVAEGREKPQSQRLSHLLHLYYHCYAKLPQTDPSRIFALLQCHISRRRARDPFPLVNNSTLSLFTNLVAFEQCSGCEPEEAYMTSYATFMNCIIDTPRDVAILQQSGILENQLASDMDLAVFFNEFSNCPPCITAALPRRIVPEVREYCNSDWHNWKAKLVRTISPTHGPSFLCMG</sequence>
<organism evidence="2">
    <name type="scientific">Ananas comosus var. bracteatus</name>
    <name type="common">red pineapple</name>
    <dbReference type="NCBI Taxonomy" id="296719"/>
    <lineage>
        <taxon>Eukaryota</taxon>
        <taxon>Viridiplantae</taxon>
        <taxon>Streptophyta</taxon>
        <taxon>Embryophyta</taxon>
        <taxon>Tracheophyta</taxon>
        <taxon>Spermatophyta</taxon>
        <taxon>Magnoliopsida</taxon>
        <taxon>Liliopsida</taxon>
        <taxon>Poales</taxon>
        <taxon>Bromeliaceae</taxon>
        <taxon>Bromelioideae</taxon>
        <taxon>Ananas</taxon>
    </lineage>
</organism>
<dbReference type="EMBL" id="LR862135">
    <property type="protein sequence ID" value="CAD1841058.1"/>
    <property type="molecule type" value="Genomic_DNA"/>
</dbReference>
<protein>
    <submittedName>
        <fullName evidence="2">Uncharacterized protein</fullName>
    </submittedName>
</protein>
<feature type="compositionally biased region" description="Low complexity" evidence="1">
    <location>
        <begin position="8"/>
        <end position="25"/>
    </location>
</feature>
<dbReference type="PANTHER" id="PTHR31170:SF25">
    <property type="entry name" value="BNAA09G04570D PROTEIN"/>
    <property type="match status" value="1"/>
</dbReference>
<dbReference type="Pfam" id="PF03140">
    <property type="entry name" value="DUF247"/>
    <property type="match status" value="1"/>
</dbReference>